<comment type="caution">
    <text evidence="2">The sequence shown here is derived from an EMBL/GenBank/DDBJ whole genome shotgun (WGS) entry which is preliminary data.</text>
</comment>
<feature type="transmembrane region" description="Helical" evidence="1">
    <location>
        <begin position="7"/>
        <end position="30"/>
    </location>
</feature>
<keyword evidence="3" id="KW-1185">Reference proteome</keyword>
<name>A0ABT4Q5M4_9BACL</name>
<evidence type="ECO:0000313" key="2">
    <source>
        <dbReference type="EMBL" id="MCZ8511975.1"/>
    </source>
</evidence>
<dbReference type="EMBL" id="JAQAGZ010000003">
    <property type="protein sequence ID" value="MCZ8511975.1"/>
    <property type="molecule type" value="Genomic_DNA"/>
</dbReference>
<dbReference type="Proteomes" id="UP001527882">
    <property type="component" value="Unassembled WGS sequence"/>
</dbReference>
<proteinExistence type="predicted"/>
<gene>
    <name evidence="2" type="ORF">O9H85_05960</name>
</gene>
<reference evidence="2 3" key="1">
    <citation type="submission" date="2022-12" db="EMBL/GenBank/DDBJ databases">
        <title>Draft genome sequence of Paenibacillus sp. dW9.</title>
        <authorList>
            <person name="Choi E.-W."/>
            <person name="Kim D.-U."/>
        </authorList>
    </citation>
    <scope>NUCLEOTIDE SEQUENCE [LARGE SCALE GENOMIC DNA]</scope>
    <source>
        <strain evidence="3">dW9</strain>
    </source>
</reference>
<sequence length="58" mass="7004">MAQVVEFFMWLLLFGSITVSFCSLLLQFIVNDTTDYDMEFLWNYRFTLEELHLDERGD</sequence>
<organism evidence="2 3">
    <name type="scientific">Paenibacillus gyeongsangnamensis</name>
    <dbReference type="NCBI Taxonomy" id="3388067"/>
    <lineage>
        <taxon>Bacteria</taxon>
        <taxon>Bacillati</taxon>
        <taxon>Bacillota</taxon>
        <taxon>Bacilli</taxon>
        <taxon>Bacillales</taxon>
        <taxon>Paenibacillaceae</taxon>
        <taxon>Paenibacillus</taxon>
    </lineage>
</organism>
<evidence type="ECO:0000256" key="1">
    <source>
        <dbReference type="SAM" id="Phobius"/>
    </source>
</evidence>
<dbReference type="RefSeq" id="WP_269880366.1">
    <property type="nucleotide sequence ID" value="NZ_JAQAGZ010000003.1"/>
</dbReference>
<protein>
    <submittedName>
        <fullName evidence="2">Uncharacterized protein</fullName>
    </submittedName>
</protein>
<keyword evidence="1" id="KW-1133">Transmembrane helix</keyword>
<evidence type="ECO:0000313" key="3">
    <source>
        <dbReference type="Proteomes" id="UP001527882"/>
    </source>
</evidence>
<accession>A0ABT4Q5M4</accession>
<keyword evidence="1" id="KW-0812">Transmembrane</keyword>
<keyword evidence="1" id="KW-0472">Membrane</keyword>